<dbReference type="FunFam" id="3.30.200.20:FF:000362">
    <property type="entry name" value="Non-specific serine/threonine protein kinase"/>
    <property type="match status" value="1"/>
</dbReference>
<accession>A0AAV5SGQ6</accession>
<dbReference type="GO" id="GO:0004674">
    <property type="term" value="F:protein serine/threonine kinase activity"/>
    <property type="evidence" value="ECO:0007669"/>
    <property type="project" value="UniProtKB-KW"/>
</dbReference>
<dbReference type="GO" id="GO:1902911">
    <property type="term" value="C:protein kinase complex"/>
    <property type="evidence" value="ECO:0007669"/>
    <property type="project" value="UniProtKB-ARBA"/>
</dbReference>
<evidence type="ECO:0000256" key="11">
    <source>
        <dbReference type="ARBA" id="ARBA00022859"/>
    </source>
</evidence>
<keyword evidence="4" id="KW-0723">Serine/threonine-protein kinase</keyword>
<dbReference type="PANTHER" id="PTHR24351">
    <property type="entry name" value="RIBOSOMAL PROTEIN S6 KINASE"/>
    <property type="match status" value="1"/>
</dbReference>
<dbReference type="GO" id="GO:0005547">
    <property type="term" value="F:phosphatidylinositol-3,4,5-trisphosphate binding"/>
    <property type="evidence" value="ECO:0007669"/>
    <property type="project" value="UniProtKB-ARBA"/>
</dbReference>
<dbReference type="GO" id="GO:0008582">
    <property type="term" value="P:regulation of synaptic assembly at neuromuscular junction"/>
    <property type="evidence" value="ECO:0007669"/>
    <property type="project" value="UniProtKB-ARBA"/>
</dbReference>
<evidence type="ECO:0000256" key="3">
    <source>
        <dbReference type="ARBA" id="ARBA00022473"/>
    </source>
</evidence>
<dbReference type="Pfam" id="PF00169">
    <property type="entry name" value="PH"/>
    <property type="match status" value="1"/>
</dbReference>
<sequence length="636" mass="73390">MSMTSLSMRSRKPEDVMLEGWLYKRGEHIKNWRPRYFMLFRDGALVGFKTKPENVPPYPEPLNDFVIKDAQVVKLEKPRANMFMIRCLQWTTIIERTFYAENANVREQWIEAINIISRRYREHMEEGGADEMMDTVSQVSIDELASSGTMNSATAAMMSARPSMVSVRSAQHPGHGGQAPDMMSIADASDAAKRDRITMEDFDFLKVLGKGTFGKVILCKEKRTAKLYAIKILKKEVIIAREEVAHTLTENRVLQRCKHPFLTQLTYSFQTSHHLCFVMEFANGGELFIHLQKCGTFTESRARFYGAEIVLALGYLHHLCIVYRDMKELTYSFQTADRLFFVMEFAIGGDLYYHLNRHALRNRDASPETRRGYREVQTRREGFSESRSKFYGAEIVSALGYLHANNIVYRDLKLENLLLDKDGHIKIADFGLCKEDISYNDRTSTFCGTPEYLAPEVLEDNDYGRAVDWWGVGVVMYEMMCGRLPFFSKDHKRLFELIMASELRFPSRLSQEAKQLLQGLLVKDPTQRLGGGPDDALEITQQPFFESIDWPRLYNKEIEPPFKPLVQSDTDTTYFDREFTSEPVQLTPPPVRAGPLSTVSEVDEMQNNFVQFSFHNEVAIWRLDSLRENSVMEMQE</sequence>
<dbReference type="EMBL" id="BTSX01000001">
    <property type="protein sequence ID" value="GMS81827.1"/>
    <property type="molecule type" value="Genomic_DNA"/>
</dbReference>
<evidence type="ECO:0000259" key="16">
    <source>
        <dbReference type="PROSITE" id="PS50011"/>
    </source>
</evidence>
<dbReference type="Gene3D" id="3.30.200.20">
    <property type="entry name" value="Phosphorylase Kinase, domain 1"/>
    <property type="match status" value="2"/>
</dbReference>
<dbReference type="CDD" id="cd01241">
    <property type="entry name" value="PH_PKB"/>
    <property type="match status" value="1"/>
</dbReference>
<comment type="catalytic activity">
    <reaction evidence="13">
        <text>L-seryl-[protein] + ATP = O-phospho-L-seryl-[protein] + ADP + H(+)</text>
        <dbReference type="Rhea" id="RHEA:17989"/>
        <dbReference type="Rhea" id="RHEA-COMP:9863"/>
        <dbReference type="Rhea" id="RHEA-COMP:11604"/>
        <dbReference type="ChEBI" id="CHEBI:15378"/>
        <dbReference type="ChEBI" id="CHEBI:29999"/>
        <dbReference type="ChEBI" id="CHEBI:30616"/>
        <dbReference type="ChEBI" id="CHEBI:83421"/>
        <dbReference type="ChEBI" id="CHEBI:456216"/>
        <dbReference type="EC" id="2.7.11.1"/>
    </reaction>
</comment>
<comment type="caution">
    <text evidence="18">The sequence shown here is derived from an EMBL/GenBank/DDBJ whole genome shotgun (WGS) entry which is preliminary data.</text>
</comment>
<dbReference type="FunFam" id="2.30.29.30:FF:000404">
    <property type="entry name" value="Non-specific serine/threonine protein kinase"/>
    <property type="match status" value="1"/>
</dbReference>
<dbReference type="Gene3D" id="1.10.510.10">
    <property type="entry name" value="Transferase(Phosphotransferase) domain 1"/>
    <property type="match status" value="2"/>
</dbReference>
<keyword evidence="19" id="KW-1185">Reference proteome</keyword>
<dbReference type="SMART" id="SM00133">
    <property type="entry name" value="S_TK_X"/>
    <property type="match status" value="1"/>
</dbReference>
<dbReference type="Proteomes" id="UP001432027">
    <property type="component" value="Unassembled WGS sequence"/>
</dbReference>
<evidence type="ECO:0000256" key="5">
    <source>
        <dbReference type="ARBA" id="ARBA00022553"/>
    </source>
</evidence>
<evidence type="ECO:0000256" key="6">
    <source>
        <dbReference type="ARBA" id="ARBA00022588"/>
    </source>
</evidence>
<dbReference type="Gene3D" id="2.30.29.30">
    <property type="entry name" value="Pleckstrin-homology domain (PH domain)/Phosphotyrosine-binding domain (PTB)"/>
    <property type="match status" value="1"/>
</dbReference>
<feature type="binding site" evidence="14">
    <location>
        <position position="231"/>
    </location>
    <ligand>
        <name>ATP</name>
        <dbReference type="ChEBI" id="CHEBI:30616"/>
    </ligand>
</feature>
<keyword evidence="8 14" id="KW-0547">Nucleotide-binding</keyword>
<keyword evidence="7" id="KW-0808">Transferase</keyword>
<evidence type="ECO:0000256" key="13">
    <source>
        <dbReference type="ARBA" id="ARBA00048679"/>
    </source>
</evidence>
<dbReference type="Pfam" id="PF00069">
    <property type="entry name" value="Pkinase"/>
    <property type="match status" value="2"/>
</dbReference>
<keyword evidence="5" id="KW-0597">Phosphoprotein</keyword>
<comment type="catalytic activity">
    <reaction evidence="12">
        <text>L-threonyl-[protein] + ATP = O-phospho-L-threonyl-[protein] + ADP + H(+)</text>
        <dbReference type="Rhea" id="RHEA:46608"/>
        <dbReference type="Rhea" id="RHEA-COMP:11060"/>
        <dbReference type="Rhea" id="RHEA-COMP:11605"/>
        <dbReference type="ChEBI" id="CHEBI:15378"/>
        <dbReference type="ChEBI" id="CHEBI:30013"/>
        <dbReference type="ChEBI" id="CHEBI:30616"/>
        <dbReference type="ChEBI" id="CHEBI:61977"/>
        <dbReference type="ChEBI" id="CHEBI:456216"/>
        <dbReference type="EC" id="2.7.11.1"/>
    </reaction>
</comment>
<dbReference type="InterPro" id="IPR011993">
    <property type="entry name" value="PH-like_dom_sf"/>
</dbReference>
<evidence type="ECO:0000256" key="10">
    <source>
        <dbReference type="ARBA" id="ARBA00022840"/>
    </source>
</evidence>
<dbReference type="SMART" id="SM00233">
    <property type="entry name" value="PH"/>
    <property type="match status" value="1"/>
</dbReference>
<dbReference type="GO" id="GO:0008340">
    <property type="term" value="P:determination of adult lifespan"/>
    <property type="evidence" value="ECO:0007669"/>
    <property type="project" value="UniProtKB-ARBA"/>
</dbReference>
<dbReference type="SUPFAM" id="SSF50729">
    <property type="entry name" value="PH domain-like"/>
    <property type="match status" value="1"/>
</dbReference>
<name>A0AAV5SGQ6_9BILA</name>
<feature type="domain" description="AGC-kinase C-terminal" evidence="17">
    <location>
        <begin position="546"/>
        <end position="624"/>
    </location>
</feature>
<evidence type="ECO:0000256" key="8">
    <source>
        <dbReference type="ARBA" id="ARBA00022741"/>
    </source>
</evidence>
<dbReference type="InterPro" id="IPR000961">
    <property type="entry name" value="AGC-kinase_C"/>
</dbReference>
<keyword evidence="10 14" id="KW-0067">ATP-binding</keyword>
<organism evidence="18 19">
    <name type="scientific">Pristionchus entomophagus</name>
    <dbReference type="NCBI Taxonomy" id="358040"/>
    <lineage>
        <taxon>Eukaryota</taxon>
        <taxon>Metazoa</taxon>
        <taxon>Ecdysozoa</taxon>
        <taxon>Nematoda</taxon>
        <taxon>Chromadorea</taxon>
        <taxon>Rhabditida</taxon>
        <taxon>Rhabditina</taxon>
        <taxon>Diplogasteromorpha</taxon>
        <taxon>Diplogasteroidea</taxon>
        <taxon>Neodiplogasteridae</taxon>
        <taxon>Pristionchus</taxon>
    </lineage>
</organism>
<evidence type="ECO:0000256" key="7">
    <source>
        <dbReference type="ARBA" id="ARBA00022679"/>
    </source>
</evidence>
<feature type="domain" description="Protein kinase" evidence="16">
    <location>
        <begin position="202"/>
        <end position="545"/>
    </location>
</feature>
<keyword evidence="3" id="KW-0217">Developmental protein</keyword>
<dbReference type="InterPro" id="IPR017441">
    <property type="entry name" value="Protein_kinase_ATP_BS"/>
</dbReference>
<dbReference type="GO" id="GO:0005524">
    <property type="term" value="F:ATP binding"/>
    <property type="evidence" value="ECO:0007669"/>
    <property type="project" value="UniProtKB-UniRule"/>
</dbReference>
<evidence type="ECO:0000259" key="15">
    <source>
        <dbReference type="PROSITE" id="PS50003"/>
    </source>
</evidence>
<proteinExistence type="inferred from homology"/>
<dbReference type="PROSITE" id="PS50003">
    <property type="entry name" value="PH_DOMAIN"/>
    <property type="match status" value="1"/>
</dbReference>
<dbReference type="GO" id="GO:0008286">
    <property type="term" value="P:insulin receptor signaling pathway"/>
    <property type="evidence" value="ECO:0007669"/>
    <property type="project" value="UniProtKB-ARBA"/>
</dbReference>
<keyword evidence="11" id="KW-0391">Immunity</keyword>
<dbReference type="PROSITE" id="PS51285">
    <property type="entry name" value="AGC_KINASE_CTER"/>
    <property type="match status" value="1"/>
</dbReference>
<dbReference type="InterPro" id="IPR011009">
    <property type="entry name" value="Kinase-like_dom_sf"/>
</dbReference>
<keyword evidence="9" id="KW-0418">Kinase</keyword>
<dbReference type="PROSITE" id="PS50011">
    <property type="entry name" value="PROTEIN_KINASE_DOM"/>
    <property type="match status" value="1"/>
</dbReference>
<evidence type="ECO:0000256" key="4">
    <source>
        <dbReference type="ARBA" id="ARBA00022527"/>
    </source>
</evidence>
<dbReference type="InterPro" id="IPR008271">
    <property type="entry name" value="Ser/Thr_kinase_AS"/>
</dbReference>
<comment type="similarity">
    <text evidence="1">Belongs to the protein kinase superfamily. AGC Ser/Thr protein kinase family. RAC subfamily.</text>
</comment>
<dbReference type="EC" id="2.7.11.1" evidence="2"/>
<evidence type="ECO:0000256" key="2">
    <source>
        <dbReference type="ARBA" id="ARBA00012513"/>
    </source>
</evidence>
<reference evidence="18" key="1">
    <citation type="submission" date="2023-10" db="EMBL/GenBank/DDBJ databases">
        <title>Genome assembly of Pristionchus species.</title>
        <authorList>
            <person name="Yoshida K."/>
            <person name="Sommer R.J."/>
        </authorList>
    </citation>
    <scope>NUCLEOTIDE SEQUENCE</scope>
    <source>
        <strain evidence="18">RS0144</strain>
    </source>
</reference>
<dbReference type="InterPro" id="IPR000719">
    <property type="entry name" value="Prot_kinase_dom"/>
</dbReference>
<dbReference type="AlphaFoldDB" id="A0AAV5SGQ6"/>
<dbReference type="SUPFAM" id="SSF56112">
    <property type="entry name" value="Protein kinase-like (PK-like)"/>
    <property type="match status" value="2"/>
</dbReference>
<evidence type="ECO:0000313" key="18">
    <source>
        <dbReference type="EMBL" id="GMS81827.1"/>
    </source>
</evidence>
<evidence type="ECO:0000256" key="9">
    <source>
        <dbReference type="ARBA" id="ARBA00022777"/>
    </source>
</evidence>
<evidence type="ECO:0000256" key="12">
    <source>
        <dbReference type="ARBA" id="ARBA00047899"/>
    </source>
</evidence>
<dbReference type="SMART" id="SM00220">
    <property type="entry name" value="S_TKc"/>
    <property type="match status" value="1"/>
</dbReference>
<dbReference type="InterPro" id="IPR001849">
    <property type="entry name" value="PH_domain"/>
</dbReference>
<feature type="domain" description="PH" evidence="15">
    <location>
        <begin position="15"/>
        <end position="118"/>
    </location>
</feature>
<dbReference type="Pfam" id="PF00433">
    <property type="entry name" value="Pkinase_C"/>
    <property type="match status" value="1"/>
</dbReference>
<evidence type="ECO:0000313" key="19">
    <source>
        <dbReference type="Proteomes" id="UP001432027"/>
    </source>
</evidence>
<gene>
    <name evidence="18" type="ORF">PENTCL1PPCAC_4002</name>
</gene>
<evidence type="ECO:0000256" key="1">
    <source>
        <dbReference type="ARBA" id="ARBA00006935"/>
    </source>
</evidence>
<evidence type="ECO:0000256" key="14">
    <source>
        <dbReference type="PROSITE-ProRule" id="PRU10141"/>
    </source>
</evidence>
<dbReference type="PROSITE" id="PS00107">
    <property type="entry name" value="PROTEIN_KINASE_ATP"/>
    <property type="match status" value="1"/>
</dbReference>
<dbReference type="GO" id="GO:0010468">
    <property type="term" value="P:regulation of gene expression"/>
    <property type="evidence" value="ECO:0007669"/>
    <property type="project" value="UniProtKB-ARBA"/>
</dbReference>
<dbReference type="PROSITE" id="PS00108">
    <property type="entry name" value="PROTEIN_KINASE_ST"/>
    <property type="match status" value="1"/>
</dbReference>
<dbReference type="InterPro" id="IPR039026">
    <property type="entry name" value="PH_PKB"/>
</dbReference>
<keyword evidence="6" id="KW-0399">Innate immunity</keyword>
<dbReference type="GO" id="GO:0045087">
    <property type="term" value="P:innate immune response"/>
    <property type="evidence" value="ECO:0007669"/>
    <property type="project" value="UniProtKB-KW"/>
</dbReference>
<dbReference type="InterPro" id="IPR017892">
    <property type="entry name" value="Pkinase_C"/>
</dbReference>
<dbReference type="FunFam" id="1.10.510.10:FF:000033">
    <property type="entry name" value="Non-specific serine/threonine protein kinase"/>
    <property type="match status" value="1"/>
</dbReference>
<dbReference type="FunFam" id="1.10.510.10:FF:000512">
    <property type="entry name" value="AKT serine/threonine kinase 1"/>
    <property type="match status" value="1"/>
</dbReference>
<protein>
    <recommendedName>
        <fullName evidence="2">non-specific serine/threonine protein kinase</fullName>
        <ecNumber evidence="2">2.7.11.1</ecNumber>
    </recommendedName>
</protein>
<evidence type="ECO:0000259" key="17">
    <source>
        <dbReference type="PROSITE" id="PS51285"/>
    </source>
</evidence>